<dbReference type="OrthoDB" id="121911at2157"/>
<proteinExistence type="predicted"/>
<dbReference type="InterPro" id="IPR043717">
    <property type="entry name" value="DUF5658"/>
</dbReference>
<dbReference type="KEGG" id="mzi:HWN40_05735"/>
<feature type="domain" description="DUF5658" evidence="2">
    <location>
        <begin position="26"/>
        <end position="116"/>
    </location>
</feature>
<dbReference type="AlphaFoldDB" id="A0A7D5E7Q4"/>
<gene>
    <name evidence="3" type="ORF">HWN40_05735</name>
</gene>
<name>A0A7D5E7Q4_9EURY</name>
<keyword evidence="1" id="KW-0472">Membrane</keyword>
<keyword evidence="4" id="KW-1185">Reference proteome</keyword>
<dbReference type="RefSeq" id="WP_176964835.1">
    <property type="nucleotide sequence ID" value="NZ_CP058215.1"/>
</dbReference>
<keyword evidence="1" id="KW-1133">Transmembrane helix</keyword>
<reference evidence="3 4" key="1">
    <citation type="submission" date="2020-06" db="EMBL/GenBank/DDBJ databases">
        <title>Methanolobus halotolerans sp. nov., isolated from a saline lake Tus in Siberia.</title>
        <authorList>
            <person name="Shen Y."/>
            <person name="Chen S.-C."/>
            <person name="Lai M.-C."/>
            <person name="Huang H.-H."/>
            <person name="Chiu H.-H."/>
            <person name="Tang S.-L."/>
            <person name="Rogozin D.Y."/>
            <person name="Degermendzhy A.G."/>
        </authorList>
    </citation>
    <scope>NUCLEOTIDE SEQUENCE [LARGE SCALE GENOMIC DNA]</scope>
    <source>
        <strain evidence="3 4">DSM 21339</strain>
    </source>
</reference>
<evidence type="ECO:0000256" key="1">
    <source>
        <dbReference type="SAM" id="Phobius"/>
    </source>
</evidence>
<organism evidence="3 4">
    <name type="scientific">Methanolobus zinderi</name>
    <dbReference type="NCBI Taxonomy" id="536044"/>
    <lineage>
        <taxon>Archaea</taxon>
        <taxon>Methanobacteriati</taxon>
        <taxon>Methanobacteriota</taxon>
        <taxon>Stenosarchaea group</taxon>
        <taxon>Methanomicrobia</taxon>
        <taxon>Methanosarcinales</taxon>
        <taxon>Methanosarcinaceae</taxon>
        <taxon>Methanolobus</taxon>
    </lineage>
</organism>
<evidence type="ECO:0000259" key="2">
    <source>
        <dbReference type="Pfam" id="PF18902"/>
    </source>
</evidence>
<sequence>MLSNHSDINVLNASEIGKFLYDIRYVILLYVIGDFLTTFHAIESGLGFEENGFLSTMIASYGIWSLLLVKIAILGVIFWAYHSIKLSAGSGTLWTLSKTAISLLGLVLVVNNLLVIGLRFSLFEYMGFL</sequence>
<accession>A0A7D5E7Q4</accession>
<keyword evidence="1" id="KW-0812">Transmembrane</keyword>
<feature type="transmembrane region" description="Helical" evidence="1">
    <location>
        <begin position="101"/>
        <end position="122"/>
    </location>
</feature>
<protein>
    <recommendedName>
        <fullName evidence="2">DUF5658 domain-containing protein</fullName>
    </recommendedName>
</protein>
<evidence type="ECO:0000313" key="3">
    <source>
        <dbReference type="EMBL" id="QLC49779.1"/>
    </source>
</evidence>
<dbReference type="Pfam" id="PF18902">
    <property type="entry name" value="DUF5658"/>
    <property type="match status" value="1"/>
</dbReference>
<feature type="transmembrane region" description="Helical" evidence="1">
    <location>
        <begin position="62"/>
        <end position="81"/>
    </location>
</feature>
<dbReference type="EMBL" id="CP058215">
    <property type="protein sequence ID" value="QLC49779.1"/>
    <property type="molecule type" value="Genomic_DNA"/>
</dbReference>
<dbReference type="Proteomes" id="UP000509594">
    <property type="component" value="Chromosome"/>
</dbReference>
<evidence type="ECO:0000313" key="4">
    <source>
        <dbReference type="Proteomes" id="UP000509594"/>
    </source>
</evidence>
<dbReference type="GeneID" id="55821156"/>
<feature type="transmembrane region" description="Helical" evidence="1">
    <location>
        <begin position="21"/>
        <end position="42"/>
    </location>
</feature>